<protein>
    <submittedName>
        <fullName evidence="3">Uncharacterized protein</fullName>
    </submittedName>
</protein>
<accession>A0ABC8IQ52</accession>
<dbReference type="GO" id="GO:0005634">
    <property type="term" value="C:nucleus"/>
    <property type="evidence" value="ECO:0007669"/>
    <property type="project" value="UniProtKB-SubCell"/>
</dbReference>
<gene>
    <name evidence="3" type="ORF">ERUC_LOCUS1108</name>
</gene>
<comment type="caution">
    <text evidence="3">The sequence shown here is derived from an EMBL/GenBank/DDBJ whole genome shotgun (WGS) entry which is preliminary data.</text>
</comment>
<dbReference type="PANTHER" id="PTHR14571">
    <property type="entry name" value="HISTONE-LYSINE N-METHYLTRANSFERASE SET-26-RELATED"/>
    <property type="match status" value="1"/>
</dbReference>
<name>A0ABC8IQ52_ERUVS</name>
<organism evidence="3 4">
    <name type="scientific">Eruca vesicaria subsp. sativa</name>
    <name type="common">Garden rocket</name>
    <name type="synonym">Eruca sativa</name>
    <dbReference type="NCBI Taxonomy" id="29727"/>
    <lineage>
        <taxon>Eukaryota</taxon>
        <taxon>Viridiplantae</taxon>
        <taxon>Streptophyta</taxon>
        <taxon>Embryophyta</taxon>
        <taxon>Tracheophyta</taxon>
        <taxon>Spermatophyta</taxon>
        <taxon>Magnoliopsida</taxon>
        <taxon>eudicotyledons</taxon>
        <taxon>Gunneridae</taxon>
        <taxon>Pentapetalae</taxon>
        <taxon>rosids</taxon>
        <taxon>malvids</taxon>
        <taxon>Brassicales</taxon>
        <taxon>Brassicaceae</taxon>
        <taxon>Brassiceae</taxon>
        <taxon>Eruca</taxon>
    </lineage>
</organism>
<keyword evidence="2" id="KW-0539">Nucleus</keyword>
<evidence type="ECO:0000256" key="1">
    <source>
        <dbReference type="ARBA" id="ARBA00004123"/>
    </source>
</evidence>
<dbReference type="AlphaFoldDB" id="A0ABC8IQ52"/>
<reference evidence="3 4" key="1">
    <citation type="submission" date="2022-03" db="EMBL/GenBank/DDBJ databases">
        <authorList>
            <person name="Macdonald S."/>
            <person name="Ahmed S."/>
            <person name="Newling K."/>
        </authorList>
    </citation>
    <scope>NUCLEOTIDE SEQUENCE [LARGE SCALE GENOMIC DNA]</scope>
</reference>
<evidence type="ECO:0000256" key="2">
    <source>
        <dbReference type="ARBA" id="ARBA00023242"/>
    </source>
</evidence>
<evidence type="ECO:0000313" key="3">
    <source>
        <dbReference type="EMBL" id="CAH8287253.1"/>
    </source>
</evidence>
<sequence length="114" mass="13777">MKMRTTAESKEQWLAWWRATAREEIFTCDKCKRESKDIEESEVAQLLVELPTKTLRMERSFRLMCKDSPAEIRLCFEGCRSVFSRELWKCTGYVPKKFNFKYREFPCWDCIEKP</sequence>
<dbReference type="Proteomes" id="UP001642260">
    <property type="component" value="Unassembled WGS sequence"/>
</dbReference>
<keyword evidence="4" id="KW-1185">Reference proteome</keyword>
<dbReference type="PANTHER" id="PTHR14571:SF9">
    <property type="entry name" value="HISTONE-LYSINE N-METHYLTRANSFERASE SET-26-RELATED"/>
    <property type="match status" value="1"/>
</dbReference>
<comment type="subcellular location">
    <subcellularLocation>
        <location evidence="1">Nucleus</location>
    </subcellularLocation>
</comment>
<dbReference type="EMBL" id="CAKOAT010040003">
    <property type="protein sequence ID" value="CAH8287253.1"/>
    <property type="molecule type" value="Genomic_DNA"/>
</dbReference>
<evidence type="ECO:0000313" key="4">
    <source>
        <dbReference type="Proteomes" id="UP001642260"/>
    </source>
</evidence>
<proteinExistence type="predicted"/>